<organism evidence="2 3">
    <name type="scientific">Rubidibacter lacunae KORDI 51-2</name>
    <dbReference type="NCBI Taxonomy" id="582515"/>
    <lineage>
        <taxon>Bacteria</taxon>
        <taxon>Bacillati</taxon>
        <taxon>Cyanobacteriota</taxon>
        <taxon>Cyanophyceae</taxon>
        <taxon>Oscillatoriophycideae</taxon>
        <taxon>Chroococcales</taxon>
        <taxon>Aphanothecaceae</taxon>
        <taxon>Rubidibacter</taxon>
    </lineage>
</organism>
<dbReference type="SUPFAM" id="SSF53474">
    <property type="entry name" value="alpha/beta-Hydrolases"/>
    <property type="match status" value="1"/>
</dbReference>
<dbReference type="EMBL" id="ASSJ01000097">
    <property type="protein sequence ID" value="ERN39781.1"/>
    <property type="molecule type" value="Genomic_DNA"/>
</dbReference>
<dbReference type="ESTHER" id="9chro-u5dds4">
    <property type="family name" value="abh_upf00227"/>
</dbReference>
<name>U5DDS4_9CHRO</name>
<dbReference type="PATRIC" id="fig|582515.4.peg.4225"/>
<evidence type="ECO:0000313" key="2">
    <source>
        <dbReference type="EMBL" id="ERN39781.1"/>
    </source>
</evidence>
<accession>U5DDS4</accession>
<dbReference type="InParanoid" id="U5DDS4"/>
<dbReference type="InterPro" id="IPR029058">
    <property type="entry name" value="AB_hydrolase_fold"/>
</dbReference>
<evidence type="ECO:0000256" key="1">
    <source>
        <dbReference type="ARBA" id="ARBA00022801"/>
    </source>
</evidence>
<dbReference type="AlphaFoldDB" id="U5DDS4"/>
<comment type="caution">
    <text evidence="2">The sequence shown here is derived from an EMBL/GenBank/DDBJ whole genome shotgun (WGS) entry which is preliminary data.</text>
</comment>
<dbReference type="GO" id="GO:0004553">
    <property type="term" value="F:hydrolase activity, hydrolyzing O-glycosyl compounds"/>
    <property type="evidence" value="ECO:0007669"/>
    <property type="project" value="TreeGrafter"/>
</dbReference>
<keyword evidence="3" id="KW-1185">Reference proteome</keyword>
<gene>
    <name evidence="2" type="ORF">KR51_00037590</name>
</gene>
<protein>
    <submittedName>
        <fullName evidence="2">Putative esterase</fullName>
    </submittedName>
</protein>
<proteinExistence type="predicted"/>
<dbReference type="InterPro" id="IPR052382">
    <property type="entry name" value="ABHD10_acyl-thioesterase"/>
</dbReference>
<keyword evidence="1" id="KW-0378">Hydrolase</keyword>
<dbReference type="Proteomes" id="UP000016960">
    <property type="component" value="Unassembled WGS sequence"/>
</dbReference>
<sequence>MPCIYLHGFASSPNSRKARYLCDRLRTLGIEAIVPDLNQGDFTHLTLTRQLEQVSALMCSLPDSPILLFGSSFGGLTAAWLAQQHARIERLILLAPAFDFLQHFSSWLDAEQLQRWQATGTIAVHHYGEGRSLPLHFGFIQDLQLYDERKLTRSLPTLILHGRHDDTIPLQSSRDYIGTHPEEAHLIELDSDHALGDVLPEVWEAISGFLNTPQNGNRSG</sequence>
<dbReference type="Gene3D" id="3.40.50.1820">
    <property type="entry name" value="alpha/beta hydrolase"/>
    <property type="match status" value="1"/>
</dbReference>
<dbReference type="STRING" id="582515.KR51_00037590"/>
<dbReference type="eggNOG" id="COG1073">
    <property type="taxonomic scope" value="Bacteria"/>
</dbReference>
<evidence type="ECO:0000313" key="3">
    <source>
        <dbReference type="Proteomes" id="UP000016960"/>
    </source>
</evidence>
<dbReference type="PANTHER" id="PTHR16138:SF7">
    <property type="entry name" value="PALMITOYL-PROTEIN THIOESTERASE ABHD10, MITOCHONDRIAL"/>
    <property type="match status" value="1"/>
</dbReference>
<dbReference type="PANTHER" id="PTHR16138">
    <property type="entry name" value="MYCOPHENOLIC ACID ACYL-GLUCURONIDE ESTERASE, MITOCHONDRIAL"/>
    <property type="match status" value="1"/>
</dbReference>
<dbReference type="Pfam" id="PF05728">
    <property type="entry name" value="UPF0227"/>
    <property type="match status" value="1"/>
</dbReference>
<reference evidence="2 3" key="1">
    <citation type="submission" date="2013-05" db="EMBL/GenBank/DDBJ databases">
        <title>Draft genome sequence of Rubidibacter lacunae KORDI 51-2.</title>
        <authorList>
            <person name="Choi D.H."/>
            <person name="Noh J.H."/>
            <person name="Kwon K.-K."/>
            <person name="Lee J.-H."/>
            <person name="Ryu J.-Y."/>
        </authorList>
    </citation>
    <scope>NUCLEOTIDE SEQUENCE [LARGE SCALE GENOMIC DNA]</scope>
    <source>
        <strain evidence="2 3">KORDI 51-2</strain>
    </source>
</reference>
<dbReference type="InterPro" id="IPR008886">
    <property type="entry name" value="UPF0227/Esterase_YqiA"/>
</dbReference>